<keyword evidence="5 6" id="KW-0472">Membrane</keyword>
<evidence type="ECO:0000313" key="9">
    <source>
        <dbReference type="Proteomes" id="UP001319921"/>
    </source>
</evidence>
<keyword evidence="3 6" id="KW-0812">Transmembrane</keyword>
<dbReference type="PANTHER" id="PTHR30221:SF1">
    <property type="entry name" value="SMALL-CONDUCTANCE MECHANOSENSITIVE CHANNEL"/>
    <property type="match status" value="1"/>
</dbReference>
<dbReference type="SUPFAM" id="SSF50182">
    <property type="entry name" value="Sm-like ribonucleoproteins"/>
    <property type="match status" value="1"/>
</dbReference>
<feature type="transmembrane region" description="Helical" evidence="6">
    <location>
        <begin position="84"/>
        <end position="104"/>
    </location>
</feature>
<evidence type="ECO:0000256" key="6">
    <source>
        <dbReference type="SAM" id="Phobius"/>
    </source>
</evidence>
<gene>
    <name evidence="8" type="ORF">SACC_16080</name>
</gene>
<feature type="transmembrane region" description="Helical" evidence="6">
    <location>
        <begin position="39"/>
        <end position="64"/>
    </location>
</feature>
<evidence type="ECO:0000256" key="2">
    <source>
        <dbReference type="ARBA" id="ARBA00008017"/>
    </source>
</evidence>
<dbReference type="Gene3D" id="1.10.287.1260">
    <property type="match status" value="1"/>
</dbReference>
<evidence type="ECO:0000256" key="3">
    <source>
        <dbReference type="ARBA" id="ARBA00022692"/>
    </source>
</evidence>
<dbReference type="Proteomes" id="UP001319921">
    <property type="component" value="Chromosome"/>
</dbReference>
<dbReference type="Gene3D" id="2.30.30.60">
    <property type="match status" value="1"/>
</dbReference>
<evidence type="ECO:0000256" key="5">
    <source>
        <dbReference type="ARBA" id="ARBA00023136"/>
    </source>
</evidence>
<dbReference type="KEGG" id="scas:SACC_16080"/>
<keyword evidence="4 6" id="KW-1133">Transmembrane helix</keyword>
<dbReference type="RefSeq" id="WP_229572442.1">
    <property type="nucleotide sequence ID" value="NZ_AP025226.1"/>
</dbReference>
<dbReference type="InterPro" id="IPR006685">
    <property type="entry name" value="MscS_channel_2nd"/>
</dbReference>
<feature type="transmembrane region" description="Helical" evidence="6">
    <location>
        <begin position="111"/>
        <end position="130"/>
    </location>
</feature>
<organism evidence="8 9">
    <name type="scientific">Saccharolobus caldissimus</name>
    <dbReference type="NCBI Taxonomy" id="1702097"/>
    <lineage>
        <taxon>Archaea</taxon>
        <taxon>Thermoproteota</taxon>
        <taxon>Thermoprotei</taxon>
        <taxon>Sulfolobales</taxon>
        <taxon>Sulfolobaceae</taxon>
        <taxon>Saccharolobus</taxon>
    </lineage>
</organism>
<dbReference type="InterPro" id="IPR045275">
    <property type="entry name" value="MscS_archaea/bacteria_type"/>
</dbReference>
<comment type="subcellular location">
    <subcellularLocation>
        <location evidence="1">Membrane</location>
        <topology evidence="1">Multi-pass membrane protein</topology>
    </subcellularLocation>
</comment>
<evidence type="ECO:0000256" key="4">
    <source>
        <dbReference type="ARBA" id="ARBA00022989"/>
    </source>
</evidence>
<dbReference type="InterPro" id="IPR011014">
    <property type="entry name" value="MscS_channel_TM-2"/>
</dbReference>
<evidence type="ECO:0000259" key="7">
    <source>
        <dbReference type="Pfam" id="PF00924"/>
    </source>
</evidence>
<dbReference type="AlphaFoldDB" id="A0AAQ4CS10"/>
<accession>A0AAQ4CS10</accession>
<feature type="domain" description="Mechanosensitive ion channel MscS" evidence="7">
    <location>
        <begin position="129"/>
        <end position="196"/>
    </location>
</feature>
<proteinExistence type="inferred from homology"/>
<dbReference type="PANTHER" id="PTHR30221">
    <property type="entry name" value="SMALL-CONDUCTANCE MECHANOSENSITIVE CHANNEL"/>
    <property type="match status" value="1"/>
</dbReference>
<reference evidence="8 9" key="1">
    <citation type="journal article" date="2022" name="Microbiol. Resour. Announc.">
        <title>Complete Genome Sequence of the Hyperthermophilic and Acidophilic Archaeon Saccharolobus caldissimus Strain HS-3T.</title>
        <authorList>
            <person name="Sakai H.D."/>
            <person name="Kurosawa N."/>
        </authorList>
    </citation>
    <scope>NUCLEOTIDE SEQUENCE [LARGE SCALE GENOMIC DNA]</scope>
    <source>
        <strain evidence="8 9">JCM32116</strain>
    </source>
</reference>
<comment type="similarity">
    <text evidence="2">Belongs to the MscS (TC 1.A.23) family.</text>
</comment>
<keyword evidence="9" id="KW-1185">Reference proteome</keyword>
<name>A0AAQ4CS10_9CREN</name>
<sequence>MNYKPYVKILIILVILAVLDYALRSLLEKLSLTSPKDAIYFIDAQTGITVIIIAVGGYFIIKIFQNLINQAFLSKLERNVASTIRVVLDVIFYTILVMAILAALKVNLTGVLVGGAVGGIVIGLAVQTIAQNVLSGLLVTTSKTVKPNDAVSLISWIWGSPIIGEVTKVSILFTEVKTINGNIIRIPNSAFLGNTVFQKLESESSLAYPYQLLVNADVPANDLLDLAKSYIQDSFSKNGLKNPEIYFTGKNGSTNAFTIILHFEKIDQLNRLLNMVNEAFDKAYWELKKKS</sequence>
<evidence type="ECO:0000313" key="8">
    <source>
        <dbReference type="EMBL" id="BDB98591.1"/>
    </source>
</evidence>
<dbReference type="InterPro" id="IPR023408">
    <property type="entry name" value="MscS_beta-dom_sf"/>
</dbReference>
<protein>
    <submittedName>
        <fullName evidence="8">Mechanosensitive ion channel protein MscS</fullName>
    </submittedName>
</protein>
<dbReference type="Pfam" id="PF00924">
    <property type="entry name" value="MS_channel_2nd"/>
    <property type="match status" value="1"/>
</dbReference>
<dbReference type="SUPFAM" id="SSF82861">
    <property type="entry name" value="Mechanosensitive channel protein MscS (YggB), transmembrane region"/>
    <property type="match status" value="1"/>
</dbReference>
<dbReference type="GO" id="GO:0016020">
    <property type="term" value="C:membrane"/>
    <property type="evidence" value="ECO:0007669"/>
    <property type="project" value="UniProtKB-SubCell"/>
</dbReference>
<dbReference type="GO" id="GO:0008381">
    <property type="term" value="F:mechanosensitive monoatomic ion channel activity"/>
    <property type="evidence" value="ECO:0007669"/>
    <property type="project" value="InterPro"/>
</dbReference>
<dbReference type="EMBL" id="AP025226">
    <property type="protein sequence ID" value="BDB98591.1"/>
    <property type="molecule type" value="Genomic_DNA"/>
</dbReference>
<feature type="transmembrane region" description="Helical" evidence="6">
    <location>
        <begin position="6"/>
        <end position="27"/>
    </location>
</feature>
<evidence type="ECO:0000256" key="1">
    <source>
        <dbReference type="ARBA" id="ARBA00004141"/>
    </source>
</evidence>
<dbReference type="InterPro" id="IPR010920">
    <property type="entry name" value="LSM_dom_sf"/>
</dbReference>
<dbReference type="GeneID" id="68866341"/>